<evidence type="ECO:0000313" key="2">
    <source>
        <dbReference type="EMBL" id="QFS43934.1"/>
    </source>
</evidence>
<feature type="transmembrane region" description="Helical" evidence="1">
    <location>
        <begin position="355"/>
        <end position="380"/>
    </location>
</feature>
<sequence>MTKASDKTLLKLVKSQFNRLLMSLPFPVTGYLAIGIILAVLIRLICVPNESLDYKYFLEPWYDFIASNGGFSALKYSFADYTPPYLYWILISATLLSGLPKIFAIKLFAMTVDFFCAFLTYKIVRLKYPEGRMPNFAFLAVIFSPSVICNSVIWGQCDVIYTTGLIACIYFLSIQKQLLALVSFGIALSFKFQAMFIAPLLLIMLLKKIIYWYYLPLIILVYVVLILPAWFAGRPISELLLIYFNQANKYKELTKNAPNLYQWIPNNFYNIVVPIGLVLTICTIFLFAYIVYKSRLEITQDRLIHLATISVLFMPYILPKMHDRYFYPADIFSLIFAFYFPQYRWVAIVVQMSSFFGYLGTPIYIQLFSIPLGFTLWFVVRNCDIIYPKLKALPGENIN</sequence>
<dbReference type="Proteomes" id="UP000326678">
    <property type="component" value="Chromosome Gxm1"/>
</dbReference>
<feature type="transmembrane region" description="Helical" evidence="1">
    <location>
        <begin position="211"/>
        <end position="231"/>
    </location>
</feature>
<organism evidence="2 3">
    <name type="scientific">Nostoc sphaeroides CCNUC1</name>
    <dbReference type="NCBI Taxonomy" id="2653204"/>
    <lineage>
        <taxon>Bacteria</taxon>
        <taxon>Bacillati</taxon>
        <taxon>Cyanobacteriota</taxon>
        <taxon>Cyanophyceae</taxon>
        <taxon>Nostocales</taxon>
        <taxon>Nostocaceae</taxon>
        <taxon>Nostoc</taxon>
    </lineage>
</organism>
<evidence type="ECO:0000313" key="3">
    <source>
        <dbReference type="Proteomes" id="UP000326678"/>
    </source>
</evidence>
<protein>
    <recommendedName>
        <fullName evidence="4">Mannosyltransferase related to Gpi18</fullName>
    </recommendedName>
</protein>
<accession>A0A5P8VUA8</accession>
<feature type="transmembrane region" description="Helical" evidence="1">
    <location>
        <begin position="102"/>
        <end position="124"/>
    </location>
</feature>
<feature type="transmembrane region" description="Helical" evidence="1">
    <location>
        <begin position="136"/>
        <end position="154"/>
    </location>
</feature>
<keyword evidence="3" id="KW-1185">Reference proteome</keyword>
<feature type="transmembrane region" description="Helical" evidence="1">
    <location>
        <begin position="268"/>
        <end position="291"/>
    </location>
</feature>
<dbReference type="RefSeq" id="WP_152588429.1">
    <property type="nucleotide sequence ID" value="NZ_CP045226.1"/>
</dbReference>
<reference evidence="2 3" key="1">
    <citation type="submission" date="2019-10" db="EMBL/GenBank/DDBJ databases">
        <title>Genomic and transcriptomic insights into the perfect genentic adaptation of a filamentous nitrogen-fixing cyanobacterium to rice fields.</title>
        <authorList>
            <person name="Chen Z."/>
        </authorList>
    </citation>
    <scope>NUCLEOTIDE SEQUENCE [LARGE SCALE GENOMIC DNA]</scope>
    <source>
        <strain evidence="2">CCNUC1</strain>
    </source>
</reference>
<keyword evidence="1" id="KW-0812">Transmembrane</keyword>
<keyword evidence="1" id="KW-0472">Membrane</keyword>
<feature type="transmembrane region" description="Helical" evidence="1">
    <location>
        <begin position="325"/>
        <end position="343"/>
    </location>
</feature>
<dbReference type="EMBL" id="CP045226">
    <property type="protein sequence ID" value="QFS43934.1"/>
    <property type="molecule type" value="Genomic_DNA"/>
</dbReference>
<feature type="transmembrane region" description="Helical" evidence="1">
    <location>
        <begin position="20"/>
        <end position="45"/>
    </location>
</feature>
<dbReference type="KEGG" id="nsh:GXM_01407"/>
<name>A0A5P8VUA8_9NOSO</name>
<proteinExistence type="predicted"/>
<evidence type="ECO:0000256" key="1">
    <source>
        <dbReference type="SAM" id="Phobius"/>
    </source>
</evidence>
<gene>
    <name evidence="2" type="ORF">GXM_01407</name>
</gene>
<dbReference type="AlphaFoldDB" id="A0A5P8VUA8"/>
<evidence type="ECO:0008006" key="4">
    <source>
        <dbReference type="Google" id="ProtNLM"/>
    </source>
</evidence>
<keyword evidence="1" id="KW-1133">Transmembrane helix</keyword>